<gene>
    <name evidence="1" type="ORF">K8N75_11435</name>
</gene>
<dbReference type="RefSeq" id="WP_223792197.1">
    <property type="nucleotide sequence ID" value="NZ_JAIOUQ010000014.1"/>
</dbReference>
<organism evidence="1 2">
    <name type="scientific">Methanobacterium spitsbergense</name>
    <dbReference type="NCBI Taxonomy" id="2874285"/>
    <lineage>
        <taxon>Archaea</taxon>
        <taxon>Methanobacteriati</taxon>
        <taxon>Methanobacteriota</taxon>
        <taxon>Methanomada group</taxon>
        <taxon>Methanobacteria</taxon>
        <taxon>Methanobacteriales</taxon>
        <taxon>Methanobacteriaceae</taxon>
        <taxon>Methanobacterium</taxon>
    </lineage>
</organism>
<evidence type="ECO:0000313" key="1">
    <source>
        <dbReference type="EMBL" id="MBZ2166650.1"/>
    </source>
</evidence>
<proteinExistence type="predicted"/>
<keyword evidence="2" id="KW-1185">Reference proteome</keyword>
<dbReference type="EMBL" id="JAIOUQ010000014">
    <property type="protein sequence ID" value="MBZ2166650.1"/>
    <property type="molecule type" value="Genomic_DNA"/>
</dbReference>
<dbReference type="Proteomes" id="UP000825933">
    <property type="component" value="Unassembled WGS sequence"/>
</dbReference>
<dbReference type="AlphaFoldDB" id="A0A8T5UZQ1"/>
<protein>
    <submittedName>
        <fullName evidence="1">Uncharacterized protein</fullName>
    </submittedName>
</protein>
<evidence type="ECO:0000313" key="2">
    <source>
        <dbReference type="Proteomes" id="UP000825933"/>
    </source>
</evidence>
<comment type="caution">
    <text evidence="1">The sequence shown here is derived from an EMBL/GenBank/DDBJ whole genome shotgun (WGS) entry which is preliminary data.</text>
</comment>
<sequence length="76" mass="8712">MSYCPVCGKDIGEKPFDEGGWCPNCVGTKEYMELEGKLEEYKKNEESLEKNKMGANMGVVGWVAWNEKKKRECKKD</sequence>
<reference evidence="2" key="1">
    <citation type="journal article" date="2022" name="Microbiol. Resour. Announc.">
        <title>Draft Genome Sequence of a Methanogenic Archaeon from West Spitsbergen Permafrost.</title>
        <authorList>
            <person name="Trubitsyn V."/>
            <person name="Rivkina E."/>
            <person name="Shcherbakova V."/>
        </authorList>
    </citation>
    <scope>NUCLEOTIDE SEQUENCE [LARGE SCALE GENOMIC DNA]</scope>
    <source>
        <strain evidence="2">VT</strain>
    </source>
</reference>
<accession>A0A8T5UZQ1</accession>
<name>A0A8T5UZQ1_9EURY</name>